<protein>
    <submittedName>
        <fullName evidence="3">Serine protease hepsin-like</fullName>
    </submittedName>
</protein>
<dbReference type="PROSITE" id="PS50240">
    <property type="entry name" value="TRYPSIN_DOM"/>
    <property type="match status" value="1"/>
</dbReference>
<evidence type="ECO:0000313" key="3">
    <source>
        <dbReference type="EMBL" id="KAG7155001.1"/>
    </source>
</evidence>
<keyword evidence="4" id="KW-1185">Reference proteome</keyword>
<dbReference type="InterPro" id="IPR001254">
    <property type="entry name" value="Trypsin_dom"/>
</dbReference>
<feature type="signal peptide" evidence="1">
    <location>
        <begin position="1"/>
        <end position="30"/>
    </location>
</feature>
<feature type="chain" id="PRO_5035153892" evidence="1">
    <location>
        <begin position="31"/>
        <end position="444"/>
    </location>
</feature>
<comment type="caution">
    <text evidence="3">The sequence shown here is derived from an EMBL/GenBank/DDBJ whole genome shotgun (WGS) entry which is preliminary data.</text>
</comment>
<dbReference type="InterPro" id="IPR051333">
    <property type="entry name" value="CLIP_Serine_Protease"/>
</dbReference>
<proteinExistence type="predicted"/>
<keyword evidence="3" id="KW-0645">Protease</keyword>
<feature type="domain" description="Peptidase S1" evidence="2">
    <location>
        <begin position="170"/>
        <end position="433"/>
    </location>
</feature>
<gene>
    <name evidence="3" type="primary">HPN-L</name>
    <name evidence="3" type="ORF">Hamer_G015596</name>
</gene>
<evidence type="ECO:0000313" key="4">
    <source>
        <dbReference type="Proteomes" id="UP000747542"/>
    </source>
</evidence>
<dbReference type="PANTHER" id="PTHR24260">
    <property type="match status" value="1"/>
</dbReference>
<dbReference type="InterPro" id="IPR009003">
    <property type="entry name" value="Peptidase_S1_PA"/>
</dbReference>
<keyword evidence="1" id="KW-0732">Signal</keyword>
<reference evidence="3" key="1">
    <citation type="journal article" date="2021" name="Sci. Adv.">
        <title>The American lobster genome reveals insights on longevity, neural, and immune adaptations.</title>
        <authorList>
            <person name="Polinski J.M."/>
            <person name="Zimin A.V."/>
            <person name="Clark K.F."/>
            <person name="Kohn A.B."/>
            <person name="Sadowski N."/>
            <person name="Timp W."/>
            <person name="Ptitsyn A."/>
            <person name="Khanna P."/>
            <person name="Romanova D.Y."/>
            <person name="Williams P."/>
            <person name="Greenwood S.J."/>
            <person name="Moroz L.L."/>
            <person name="Walt D.R."/>
            <person name="Bodnar A.G."/>
        </authorList>
    </citation>
    <scope>NUCLEOTIDE SEQUENCE</scope>
    <source>
        <strain evidence="3">GMGI-L3</strain>
    </source>
</reference>
<dbReference type="GO" id="GO:0004252">
    <property type="term" value="F:serine-type endopeptidase activity"/>
    <property type="evidence" value="ECO:0007669"/>
    <property type="project" value="InterPro"/>
</dbReference>
<dbReference type="InterPro" id="IPR043504">
    <property type="entry name" value="Peptidase_S1_PA_chymotrypsin"/>
</dbReference>
<dbReference type="SMART" id="SM00020">
    <property type="entry name" value="Tryp_SPc"/>
    <property type="match status" value="1"/>
</dbReference>
<dbReference type="EMBL" id="JAHLQT010043233">
    <property type="protein sequence ID" value="KAG7155001.1"/>
    <property type="molecule type" value="Genomic_DNA"/>
</dbReference>
<sequence>MMIMSTSVGPHRSCRSLLLGLVVLVQLSATHRIMMNQRTQSHRRITMQTPAIIRETQKHQDVASKKMQVMLGMCQEDREIELKNIPKTFPLANTIPNPTPEEIAENTITDMVDVMTKVKEKEGNRDPVMNNLMEKMKEMTATMEVNTGIGTHRPGETAQDFEERIKELLSISGIEALLPLDCGRNPRSPMDPLDAELLPWVAALGSSEDGRFHYRCTGALITNQHILTDADCAASANINIVQLNVTKALPEPFAVENYVVGRRIHPSIRGPTDFLNGSNIGLLELAMPVFFNDYIQPICLPGVFDTPDPLALGEGTIVGFNSIIDTPQGRLASLNILRNSRVLGSSICFTAIRLVNERFPDQESTLYTLLTEDHICADRIFESVGKSILLQEDSTTNRVKLVGVGGIANALRSNPIAYTLVQKHRFWVELVLKKFMDNTSERRT</sequence>
<dbReference type="AlphaFoldDB" id="A0A8J5MKR4"/>
<evidence type="ECO:0000256" key="1">
    <source>
        <dbReference type="SAM" id="SignalP"/>
    </source>
</evidence>
<dbReference type="Gene3D" id="2.40.10.10">
    <property type="entry name" value="Trypsin-like serine proteases"/>
    <property type="match status" value="1"/>
</dbReference>
<organism evidence="3 4">
    <name type="scientific">Homarus americanus</name>
    <name type="common">American lobster</name>
    <dbReference type="NCBI Taxonomy" id="6706"/>
    <lineage>
        <taxon>Eukaryota</taxon>
        <taxon>Metazoa</taxon>
        <taxon>Ecdysozoa</taxon>
        <taxon>Arthropoda</taxon>
        <taxon>Crustacea</taxon>
        <taxon>Multicrustacea</taxon>
        <taxon>Malacostraca</taxon>
        <taxon>Eumalacostraca</taxon>
        <taxon>Eucarida</taxon>
        <taxon>Decapoda</taxon>
        <taxon>Pleocyemata</taxon>
        <taxon>Astacidea</taxon>
        <taxon>Nephropoidea</taxon>
        <taxon>Nephropidae</taxon>
        <taxon>Homarus</taxon>
    </lineage>
</organism>
<keyword evidence="3" id="KW-0378">Hydrolase</keyword>
<dbReference type="GO" id="GO:0006508">
    <property type="term" value="P:proteolysis"/>
    <property type="evidence" value="ECO:0007669"/>
    <property type="project" value="UniProtKB-KW"/>
</dbReference>
<dbReference type="Proteomes" id="UP000747542">
    <property type="component" value="Unassembled WGS sequence"/>
</dbReference>
<name>A0A8J5MKR4_HOMAM</name>
<accession>A0A8J5MKR4</accession>
<dbReference type="Pfam" id="PF00089">
    <property type="entry name" value="Trypsin"/>
    <property type="match status" value="1"/>
</dbReference>
<evidence type="ECO:0000259" key="2">
    <source>
        <dbReference type="PROSITE" id="PS50240"/>
    </source>
</evidence>
<dbReference type="PANTHER" id="PTHR24260:SF136">
    <property type="entry name" value="GH08193P-RELATED"/>
    <property type="match status" value="1"/>
</dbReference>
<dbReference type="SUPFAM" id="SSF50494">
    <property type="entry name" value="Trypsin-like serine proteases"/>
    <property type="match status" value="1"/>
</dbReference>